<feature type="signal peptide" evidence="1">
    <location>
        <begin position="1"/>
        <end position="18"/>
    </location>
</feature>
<dbReference type="EMBL" id="JACWFH010000007">
    <property type="protein sequence ID" value="MBY0095980.1"/>
    <property type="molecule type" value="Genomic_DNA"/>
</dbReference>
<dbReference type="SUPFAM" id="SSF49503">
    <property type="entry name" value="Cupredoxins"/>
    <property type="match status" value="1"/>
</dbReference>
<reference evidence="2 3" key="1">
    <citation type="submission" date="2020-07" db="EMBL/GenBank/DDBJ databases">
        <title>Fungal Genomes of the International Space Station.</title>
        <authorList>
            <person name="Seuylemezian A."/>
            <person name="Singh N.K."/>
            <person name="Wood J."/>
            <person name="Venkateswaran K."/>
        </authorList>
    </citation>
    <scope>NUCLEOTIDE SEQUENCE [LARGE SCALE GENOMIC DNA]</scope>
    <source>
        <strain evidence="2 3">PL-B2</strain>
    </source>
</reference>
<protein>
    <submittedName>
        <fullName evidence="2">Cytochrome C oxidase subunit II</fullName>
    </submittedName>
</protein>
<feature type="chain" id="PRO_5047409415" evidence="1">
    <location>
        <begin position="19"/>
        <end position="118"/>
    </location>
</feature>
<dbReference type="Gene3D" id="2.60.40.420">
    <property type="entry name" value="Cupredoxins - blue copper proteins"/>
    <property type="match status" value="1"/>
</dbReference>
<keyword evidence="3" id="KW-1185">Reference proteome</keyword>
<proteinExistence type="predicted"/>
<comment type="caution">
    <text evidence="2">The sequence shown here is derived from an EMBL/GenBank/DDBJ whole genome shotgun (WGS) entry which is preliminary data.</text>
</comment>
<organism evidence="2 3">
    <name type="scientific">Mesobacillus maritimus</name>
    <dbReference type="NCBI Taxonomy" id="1643336"/>
    <lineage>
        <taxon>Bacteria</taxon>
        <taxon>Bacillati</taxon>
        <taxon>Bacillota</taxon>
        <taxon>Bacilli</taxon>
        <taxon>Bacillales</taxon>
        <taxon>Bacillaceae</taxon>
        <taxon>Mesobacillus</taxon>
    </lineage>
</organism>
<gene>
    <name evidence="2" type="ORF">H0185_04065</name>
</gene>
<dbReference type="RefSeq" id="WP_221871441.1">
    <property type="nucleotide sequence ID" value="NZ_JACWFH010000007.1"/>
</dbReference>
<name>A0ABS7K154_9BACI</name>
<dbReference type="PROSITE" id="PS51257">
    <property type="entry name" value="PROKAR_LIPOPROTEIN"/>
    <property type="match status" value="1"/>
</dbReference>
<evidence type="ECO:0000313" key="3">
    <source>
        <dbReference type="Proteomes" id="UP000769780"/>
    </source>
</evidence>
<keyword evidence="1" id="KW-0732">Signal</keyword>
<sequence>MKKFLLSSFIIVAILALGACGGQETSGSESNGGTESTLDLNAKNWEFDKETYTVPAGKITFNLKNSEGYHGIEIEGTDVKIDGEGSATATLEPGEYTVKCNIQCGTGHEEMTAKIVVE</sequence>
<evidence type="ECO:0000256" key="1">
    <source>
        <dbReference type="SAM" id="SignalP"/>
    </source>
</evidence>
<dbReference type="InterPro" id="IPR008972">
    <property type="entry name" value="Cupredoxin"/>
</dbReference>
<dbReference type="Proteomes" id="UP000769780">
    <property type="component" value="Unassembled WGS sequence"/>
</dbReference>
<evidence type="ECO:0000313" key="2">
    <source>
        <dbReference type="EMBL" id="MBY0095980.1"/>
    </source>
</evidence>
<accession>A0ABS7K154</accession>